<evidence type="ECO:0000313" key="1">
    <source>
        <dbReference type="EMBL" id="OMH41267.1"/>
    </source>
</evidence>
<keyword evidence="2" id="KW-1185">Reference proteome</keyword>
<dbReference type="Pfam" id="PF11104">
    <property type="entry name" value="PilM_2"/>
    <property type="match status" value="1"/>
</dbReference>
<proteinExistence type="predicted"/>
<dbReference type="InterPro" id="IPR043129">
    <property type="entry name" value="ATPase_NBD"/>
</dbReference>
<dbReference type="InterPro" id="IPR005883">
    <property type="entry name" value="PilM"/>
</dbReference>
<dbReference type="PIRSF" id="PIRSF019169">
    <property type="entry name" value="PilM"/>
    <property type="match status" value="1"/>
</dbReference>
<dbReference type="Proteomes" id="UP000187408">
    <property type="component" value="Unassembled WGS sequence"/>
</dbReference>
<dbReference type="SUPFAM" id="SSF53067">
    <property type="entry name" value="Actin-like ATPase domain"/>
    <property type="match status" value="2"/>
</dbReference>
<protein>
    <recommendedName>
        <fullName evidence="3">Pilus assembly protein PilM</fullName>
    </recommendedName>
</protein>
<dbReference type="AlphaFoldDB" id="A0A1R1MNB7"/>
<dbReference type="CDD" id="cd24049">
    <property type="entry name" value="ASKHA_NBD_PilM"/>
    <property type="match status" value="1"/>
</dbReference>
<dbReference type="PANTHER" id="PTHR32432">
    <property type="entry name" value="CELL DIVISION PROTEIN FTSA-RELATED"/>
    <property type="match status" value="1"/>
</dbReference>
<dbReference type="Gene3D" id="3.30.1490.300">
    <property type="match status" value="1"/>
</dbReference>
<reference evidence="1 2" key="1">
    <citation type="submission" date="2016-10" db="EMBL/GenBank/DDBJ databases">
        <title>Genome sequence of a sulfur-reducing bacterium Desulfurobacterium indicum K6013.</title>
        <authorList>
            <person name="Cao J."/>
            <person name="Shao Z."/>
            <person name="Alain K."/>
            <person name="Jebbar M."/>
        </authorList>
    </citation>
    <scope>NUCLEOTIDE SEQUENCE [LARGE SCALE GENOMIC DNA]</scope>
    <source>
        <strain evidence="1 2">K6013</strain>
    </source>
</reference>
<name>A0A1R1MNB7_9BACT</name>
<dbReference type="InterPro" id="IPR050696">
    <property type="entry name" value="FtsA/MreB"/>
</dbReference>
<accession>A0A1R1MNB7</accession>
<comment type="caution">
    <text evidence="1">The sequence shown here is derived from an EMBL/GenBank/DDBJ whole genome shotgun (WGS) entry which is preliminary data.</text>
</comment>
<organism evidence="1 2">
    <name type="scientific">Desulfurobacterium indicum</name>
    <dbReference type="NCBI Taxonomy" id="1914305"/>
    <lineage>
        <taxon>Bacteria</taxon>
        <taxon>Pseudomonadati</taxon>
        <taxon>Aquificota</taxon>
        <taxon>Aquificia</taxon>
        <taxon>Desulfurobacteriales</taxon>
        <taxon>Desulfurobacteriaceae</taxon>
        <taxon>Desulfurobacterium</taxon>
    </lineage>
</organism>
<evidence type="ECO:0008006" key="3">
    <source>
        <dbReference type="Google" id="ProtNLM"/>
    </source>
</evidence>
<dbReference type="EMBL" id="MOEN01000002">
    <property type="protein sequence ID" value="OMH41267.1"/>
    <property type="molecule type" value="Genomic_DNA"/>
</dbReference>
<sequence length="352" mass="39295">MINLDSIIGVFTGRKVLFTGVDIGTSSIKVCKLRERKGLYSVVNYGKTEYEESYIVGTEIIDFVSLSAKMKESVQTVASDTKNIAVQVPLSLCFYTVISASPTENPDKIASEHIRGIISEDDLDKVVVKYQTLPVSISDDHIDIAIAAVKRDILEEYIALAENAGLKIQVIDIEPCAINNQFYLNYPDKVIDCVCLVDIGATFTKIIISYGGYPYLTRNVEMGSNTITEQLQKEYLISYGEAERLKFGYDLESISYEKALNEVISKIIRKISTEIIWAIDNFNDRFGRNVEEIYLFGGGAKQKNLVSLLKSFTNKKIELGEPLYFSGIEGAQEYAVSCGLSLRFKGDEHVKV</sequence>
<dbReference type="PANTHER" id="PTHR32432:SF3">
    <property type="entry name" value="ETHANOLAMINE UTILIZATION PROTEIN EUTJ"/>
    <property type="match status" value="1"/>
</dbReference>
<dbReference type="Gene3D" id="3.30.420.40">
    <property type="match status" value="2"/>
</dbReference>
<dbReference type="STRING" id="1914305.BLW93_00945"/>
<dbReference type="OrthoDB" id="5291956at2"/>
<evidence type="ECO:0000313" key="2">
    <source>
        <dbReference type="Proteomes" id="UP000187408"/>
    </source>
</evidence>
<dbReference type="RefSeq" id="WP_076712239.1">
    <property type="nucleotide sequence ID" value="NZ_MOEN01000002.1"/>
</dbReference>
<gene>
    <name evidence="1" type="ORF">BLW93_00945</name>
</gene>